<protein>
    <submittedName>
        <fullName evidence="1">Uncharacterized protein</fullName>
    </submittedName>
</protein>
<evidence type="ECO:0000313" key="2">
    <source>
        <dbReference type="Proteomes" id="UP000595814"/>
    </source>
</evidence>
<dbReference type="Proteomes" id="UP000595814">
    <property type="component" value="Chromosome"/>
</dbReference>
<accession>A0AC61MST6</accession>
<reference evidence="1 2" key="1">
    <citation type="journal article" date="2022" name="Int. J. Syst. Evol. Microbiol.">
        <title>Miniphocaeibacter halophilus sp. nov., an ammonium-tolerant acetate-producing bacterium isolated from a biogas system.</title>
        <authorList>
            <person name="Schnurer A."/>
            <person name="Singh A."/>
            <person name="Bi S."/>
            <person name="Qiao W."/>
            <person name="Westerholm M."/>
        </authorList>
    </citation>
    <scope>NUCLEOTIDE SEQUENCE [LARGE SCALE GENOMIC DNA]</scope>
    <source>
        <strain evidence="1 2">AMB_01</strain>
    </source>
</reference>
<gene>
    <name evidence="1" type="ORF">JFY71_11375</name>
</gene>
<organism evidence="1 2">
    <name type="scientific">Miniphocaeibacter halophilus</name>
    <dbReference type="NCBI Taxonomy" id="2931922"/>
    <lineage>
        <taxon>Bacteria</taxon>
        <taxon>Bacillati</taxon>
        <taxon>Bacillota</taxon>
        <taxon>Tissierellia</taxon>
        <taxon>Tissierellales</taxon>
        <taxon>Peptoniphilaceae</taxon>
        <taxon>Miniphocaeibacter</taxon>
    </lineage>
</organism>
<keyword evidence="2" id="KW-1185">Reference proteome</keyword>
<dbReference type="EMBL" id="CP066744">
    <property type="protein sequence ID" value="QQK07859.1"/>
    <property type="molecule type" value="Genomic_DNA"/>
</dbReference>
<name>A0AC61MST6_9FIRM</name>
<evidence type="ECO:0000313" key="1">
    <source>
        <dbReference type="EMBL" id="QQK07859.1"/>
    </source>
</evidence>
<proteinExistence type="predicted"/>
<sequence length="173" mass="20164">MNNIYVFKIGYINDRDYLLKEIENGRLRQGWGAMFPGKKPMAVFYGKFKFVQAWKDNWPLDETAPKTINDIFSQLLIMTDFKEGDILIVPNMPENNNFKILKVVDSYCFEHNTGKEKEIDDYRHIVPVNEITTVSFDYDSNSRIISKEFSSNENNIYKVDSEEVIDAVKNLIG</sequence>